<proteinExistence type="predicted"/>
<organism evidence="1 2">
    <name type="scientific">Datura stramonium</name>
    <name type="common">Jimsonweed</name>
    <name type="synonym">Common thornapple</name>
    <dbReference type="NCBI Taxonomy" id="4076"/>
    <lineage>
        <taxon>Eukaryota</taxon>
        <taxon>Viridiplantae</taxon>
        <taxon>Streptophyta</taxon>
        <taxon>Embryophyta</taxon>
        <taxon>Tracheophyta</taxon>
        <taxon>Spermatophyta</taxon>
        <taxon>Magnoliopsida</taxon>
        <taxon>eudicotyledons</taxon>
        <taxon>Gunneridae</taxon>
        <taxon>Pentapetalae</taxon>
        <taxon>asterids</taxon>
        <taxon>lamiids</taxon>
        <taxon>Solanales</taxon>
        <taxon>Solanaceae</taxon>
        <taxon>Solanoideae</taxon>
        <taxon>Datureae</taxon>
        <taxon>Datura</taxon>
    </lineage>
</organism>
<gene>
    <name evidence="1" type="ORF">HAX54_015360</name>
</gene>
<accession>A0ABS8S1C7</accession>
<sequence length="83" mass="9117">MFNIGMIKENQEHDHMMATMATNIAILTKKLTETEVKKLESTSARPMAHHCSHDPPWKAACGHVALQHGACYGGVHCSMLTSV</sequence>
<evidence type="ECO:0000313" key="1">
    <source>
        <dbReference type="EMBL" id="MCD7452171.1"/>
    </source>
</evidence>
<reference evidence="1 2" key="1">
    <citation type="journal article" date="2021" name="BMC Genomics">
        <title>Datura genome reveals duplications of psychoactive alkaloid biosynthetic genes and high mutation rate following tissue culture.</title>
        <authorList>
            <person name="Rajewski A."/>
            <person name="Carter-House D."/>
            <person name="Stajich J."/>
            <person name="Litt A."/>
        </authorList>
    </citation>
    <scope>NUCLEOTIDE SEQUENCE [LARGE SCALE GENOMIC DNA]</scope>
    <source>
        <strain evidence="1">AR-01</strain>
    </source>
</reference>
<dbReference type="EMBL" id="JACEIK010000198">
    <property type="protein sequence ID" value="MCD7452171.1"/>
    <property type="molecule type" value="Genomic_DNA"/>
</dbReference>
<dbReference type="Proteomes" id="UP000823775">
    <property type="component" value="Unassembled WGS sequence"/>
</dbReference>
<protein>
    <submittedName>
        <fullName evidence="1">Uncharacterized protein</fullName>
    </submittedName>
</protein>
<comment type="caution">
    <text evidence="1">The sequence shown here is derived from an EMBL/GenBank/DDBJ whole genome shotgun (WGS) entry which is preliminary data.</text>
</comment>
<name>A0ABS8S1C7_DATST</name>
<evidence type="ECO:0000313" key="2">
    <source>
        <dbReference type="Proteomes" id="UP000823775"/>
    </source>
</evidence>
<keyword evidence="2" id="KW-1185">Reference proteome</keyword>